<evidence type="ECO:0000256" key="2">
    <source>
        <dbReference type="ARBA" id="ARBA00023015"/>
    </source>
</evidence>
<name>A0A5N5F4P0_9ROSA</name>
<evidence type="ECO:0000313" key="8">
    <source>
        <dbReference type="EMBL" id="KAB2597937.1"/>
    </source>
</evidence>
<dbReference type="InterPro" id="IPR003441">
    <property type="entry name" value="NAC-dom"/>
</dbReference>
<dbReference type="EMBL" id="SMOL01000768">
    <property type="protein sequence ID" value="KAB2597937.1"/>
    <property type="molecule type" value="Genomic_DNA"/>
</dbReference>
<dbReference type="GO" id="GO:0006355">
    <property type="term" value="P:regulation of DNA-templated transcription"/>
    <property type="evidence" value="ECO:0007669"/>
    <property type="project" value="InterPro"/>
</dbReference>
<evidence type="ECO:0000256" key="5">
    <source>
        <dbReference type="ARBA" id="ARBA00023242"/>
    </source>
</evidence>
<dbReference type="OrthoDB" id="10378328at2759"/>
<evidence type="ECO:0000256" key="1">
    <source>
        <dbReference type="ARBA" id="ARBA00004123"/>
    </source>
</evidence>
<feature type="region of interest" description="Disordered" evidence="6">
    <location>
        <begin position="352"/>
        <end position="372"/>
    </location>
</feature>
<evidence type="ECO:0000256" key="3">
    <source>
        <dbReference type="ARBA" id="ARBA00023125"/>
    </source>
</evidence>
<comment type="subcellular location">
    <subcellularLocation>
        <location evidence="1">Nucleus</location>
    </subcellularLocation>
</comment>
<feature type="region of interest" description="Disordered" evidence="6">
    <location>
        <begin position="178"/>
        <end position="223"/>
    </location>
</feature>
<dbReference type="Pfam" id="PF02365">
    <property type="entry name" value="NAM"/>
    <property type="match status" value="1"/>
</dbReference>
<feature type="region of interest" description="Disordered" evidence="6">
    <location>
        <begin position="404"/>
        <end position="426"/>
    </location>
</feature>
<reference evidence="9" key="2">
    <citation type="submission" date="2019-10" db="EMBL/GenBank/DDBJ databases">
        <title>A de novo genome assembly of a pear dwarfing rootstock.</title>
        <authorList>
            <person name="Wang F."/>
            <person name="Wang J."/>
            <person name="Li S."/>
            <person name="Zhang Y."/>
            <person name="Fang M."/>
            <person name="Ma L."/>
            <person name="Zhao Y."/>
            <person name="Jiang S."/>
        </authorList>
    </citation>
    <scope>NUCLEOTIDE SEQUENCE [LARGE SCALE GENOMIC DNA]</scope>
</reference>
<keyword evidence="4" id="KW-0804">Transcription</keyword>
<reference evidence="8 9" key="3">
    <citation type="submission" date="2019-11" db="EMBL/GenBank/DDBJ databases">
        <title>A de novo genome assembly of a pear dwarfing rootstock.</title>
        <authorList>
            <person name="Wang F."/>
            <person name="Wang J."/>
            <person name="Li S."/>
            <person name="Zhang Y."/>
            <person name="Fang M."/>
            <person name="Ma L."/>
            <person name="Zhao Y."/>
            <person name="Jiang S."/>
        </authorList>
    </citation>
    <scope>NUCLEOTIDE SEQUENCE [LARGE SCALE GENOMIC DNA]</scope>
    <source>
        <strain evidence="8">S2</strain>
        <tissue evidence="8">Leaf</tissue>
    </source>
</reference>
<dbReference type="Gene3D" id="2.170.150.80">
    <property type="entry name" value="NAC domain"/>
    <property type="match status" value="1"/>
</dbReference>
<dbReference type="SUPFAM" id="SSF101941">
    <property type="entry name" value="NAC domain"/>
    <property type="match status" value="1"/>
</dbReference>
<gene>
    <name evidence="8" type="ORF">D8674_000857</name>
</gene>
<accession>A0A5N5F4P0</accession>
<evidence type="ECO:0000313" key="9">
    <source>
        <dbReference type="Proteomes" id="UP000327157"/>
    </source>
</evidence>
<keyword evidence="9" id="KW-1185">Reference proteome</keyword>
<dbReference type="InterPro" id="IPR036093">
    <property type="entry name" value="NAC_dom_sf"/>
</dbReference>
<dbReference type="PROSITE" id="PS51005">
    <property type="entry name" value="NAC"/>
    <property type="match status" value="1"/>
</dbReference>
<dbReference type="GO" id="GO:0005634">
    <property type="term" value="C:nucleus"/>
    <property type="evidence" value="ECO:0007669"/>
    <property type="project" value="UniProtKB-SubCell"/>
</dbReference>
<feature type="domain" description="NAC" evidence="7">
    <location>
        <begin position="13"/>
        <end position="173"/>
    </location>
</feature>
<proteinExistence type="predicted"/>
<evidence type="ECO:0000256" key="4">
    <source>
        <dbReference type="ARBA" id="ARBA00023163"/>
    </source>
</evidence>
<protein>
    <recommendedName>
        <fullName evidence="7">NAC domain-containing protein</fullName>
    </recommendedName>
</protein>
<keyword evidence="5" id="KW-0539">Nucleus</keyword>
<sequence>MTTTTTAQSVPDMVAAIRFHPTEDEKADFLRKKMKNHNSQACLFLPVIDHRKFEPWELPESMFPESPYQAKAWYSFSWCDYKSNNSPRFKRKTERGFWKMNGHQRDVGPKHFTCKKRTLTFRKKTFQEGRRSKSVTTNWKMHEYIRIKSKRGSSPHQARDQQRGLVLCVLKYKPADSKSNKKKLKGTSIRGDFADSTDNRGYIASSSGEDEAATAAATNHMSPDTEEVLAYKQLEHDLLGSGNQDDGEPGGGSSSEFNQSLRDMIQEFWWQLCPPAGEYLNSHFPLPEPPQPHQPPQLGNAPDVCSGELVDPGTSGCITYNTDNQAATMNHMVSDTEEILAFKQLERDVFAGGNHNGGEPGSGNLTFGDGNDETGGWKFSDFDDRAASDMFQELFREMGEILNSSSQPLQPPQQHQPPQPHQPQDYCSSTLQAPLHTLPGNVSYVYGDCTRRQSLIPDNISYLGYKNNISTCDPNEQVSKLNGVHDRATEEMFSEVREAAEYCIALHLPGKKTKTMSLKHTVLKQATIGFFHWSISSKPSIKSPLGNGSAAATWLLESQIYYNNQAPMVMYRLLVLKFEVPSLME</sequence>
<dbReference type="PANTHER" id="PTHR31989">
    <property type="entry name" value="NAC DOMAIN-CONTAINING PROTEIN 82-RELATED"/>
    <property type="match status" value="1"/>
</dbReference>
<comment type="caution">
    <text evidence="8">The sequence shown here is derived from an EMBL/GenBank/DDBJ whole genome shotgun (WGS) entry which is preliminary data.</text>
</comment>
<evidence type="ECO:0000259" key="7">
    <source>
        <dbReference type="PROSITE" id="PS51005"/>
    </source>
</evidence>
<dbReference type="Proteomes" id="UP000327157">
    <property type="component" value="Chromosome 1"/>
</dbReference>
<keyword evidence="3" id="KW-0238">DNA-binding</keyword>
<organism evidence="8 9">
    <name type="scientific">Pyrus ussuriensis x Pyrus communis</name>
    <dbReference type="NCBI Taxonomy" id="2448454"/>
    <lineage>
        <taxon>Eukaryota</taxon>
        <taxon>Viridiplantae</taxon>
        <taxon>Streptophyta</taxon>
        <taxon>Embryophyta</taxon>
        <taxon>Tracheophyta</taxon>
        <taxon>Spermatophyta</taxon>
        <taxon>Magnoliopsida</taxon>
        <taxon>eudicotyledons</taxon>
        <taxon>Gunneridae</taxon>
        <taxon>Pentapetalae</taxon>
        <taxon>rosids</taxon>
        <taxon>fabids</taxon>
        <taxon>Rosales</taxon>
        <taxon>Rosaceae</taxon>
        <taxon>Amygdaloideae</taxon>
        <taxon>Maleae</taxon>
        <taxon>Pyrus</taxon>
    </lineage>
</organism>
<dbReference type="AlphaFoldDB" id="A0A5N5F4P0"/>
<evidence type="ECO:0000256" key="6">
    <source>
        <dbReference type="SAM" id="MobiDB-lite"/>
    </source>
</evidence>
<reference evidence="8 9" key="1">
    <citation type="submission" date="2019-09" db="EMBL/GenBank/DDBJ databases">
        <authorList>
            <person name="Ou C."/>
        </authorList>
    </citation>
    <scope>NUCLEOTIDE SEQUENCE [LARGE SCALE GENOMIC DNA]</scope>
    <source>
        <strain evidence="8">S2</strain>
        <tissue evidence="8">Leaf</tissue>
    </source>
</reference>
<dbReference type="GO" id="GO:0003677">
    <property type="term" value="F:DNA binding"/>
    <property type="evidence" value="ECO:0007669"/>
    <property type="project" value="UniProtKB-KW"/>
</dbReference>
<feature type="compositionally biased region" description="Pro residues" evidence="6">
    <location>
        <begin position="409"/>
        <end position="421"/>
    </location>
</feature>
<keyword evidence="2" id="KW-0805">Transcription regulation</keyword>